<proteinExistence type="predicted"/>
<protein>
    <submittedName>
        <fullName evidence="5">LacI family transcriptional regulator</fullName>
    </submittedName>
</protein>
<name>A0A516PW11_9ACTN</name>
<keyword evidence="6" id="KW-1185">Reference proteome</keyword>
<dbReference type="RefSeq" id="WP_143985336.1">
    <property type="nucleotide sequence ID" value="NZ_CP041692.1"/>
</dbReference>
<dbReference type="AlphaFoldDB" id="A0A516PW11"/>
<dbReference type="SUPFAM" id="SSF47413">
    <property type="entry name" value="lambda repressor-like DNA-binding domains"/>
    <property type="match status" value="1"/>
</dbReference>
<dbReference type="GO" id="GO:0003700">
    <property type="term" value="F:DNA-binding transcription factor activity"/>
    <property type="evidence" value="ECO:0007669"/>
    <property type="project" value="TreeGrafter"/>
</dbReference>
<accession>A0A516PW11</accession>
<dbReference type="Proteomes" id="UP000319263">
    <property type="component" value="Chromosome"/>
</dbReference>
<evidence type="ECO:0000256" key="1">
    <source>
        <dbReference type="ARBA" id="ARBA00023015"/>
    </source>
</evidence>
<dbReference type="KEGG" id="mik:FOE78_05050"/>
<keyword evidence="2" id="KW-0238">DNA-binding</keyword>
<dbReference type="InterPro" id="IPR000843">
    <property type="entry name" value="HTH_LacI"/>
</dbReference>
<evidence type="ECO:0000256" key="3">
    <source>
        <dbReference type="ARBA" id="ARBA00023163"/>
    </source>
</evidence>
<dbReference type="Pfam" id="PF00532">
    <property type="entry name" value="Peripla_BP_1"/>
    <property type="match status" value="1"/>
</dbReference>
<dbReference type="PANTHER" id="PTHR30146:SF109">
    <property type="entry name" value="HTH-TYPE TRANSCRIPTIONAL REGULATOR GALS"/>
    <property type="match status" value="1"/>
</dbReference>
<feature type="domain" description="HTH lacI-type" evidence="4">
    <location>
        <begin position="11"/>
        <end position="65"/>
    </location>
</feature>
<organism evidence="5 6">
    <name type="scientific">Microlunatus elymi</name>
    <dbReference type="NCBI Taxonomy" id="2596828"/>
    <lineage>
        <taxon>Bacteria</taxon>
        <taxon>Bacillati</taxon>
        <taxon>Actinomycetota</taxon>
        <taxon>Actinomycetes</taxon>
        <taxon>Propionibacteriales</taxon>
        <taxon>Propionibacteriaceae</taxon>
        <taxon>Microlunatus</taxon>
    </lineage>
</organism>
<dbReference type="PROSITE" id="PS50932">
    <property type="entry name" value="HTH_LACI_2"/>
    <property type="match status" value="1"/>
</dbReference>
<keyword evidence="1" id="KW-0805">Transcription regulation</keyword>
<dbReference type="SUPFAM" id="SSF53822">
    <property type="entry name" value="Periplasmic binding protein-like I"/>
    <property type="match status" value="1"/>
</dbReference>
<dbReference type="Gene3D" id="3.40.50.2300">
    <property type="match status" value="2"/>
</dbReference>
<keyword evidence="3" id="KW-0804">Transcription</keyword>
<dbReference type="Pfam" id="PF00356">
    <property type="entry name" value="LacI"/>
    <property type="match status" value="1"/>
</dbReference>
<evidence type="ECO:0000313" key="6">
    <source>
        <dbReference type="Proteomes" id="UP000319263"/>
    </source>
</evidence>
<evidence type="ECO:0000256" key="2">
    <source>
        <dbReference type="ARBA" id="ARBA00023125"/>
    </source>
</evidence>
<dbReference type="InterPro" id="IPR001761">
    <property type="entry name" value="Peripla_BP/Lac1_sug-bd_dom"/>
</dbReference>
<evidence type="ECO:0000313" key="5">
    <source>
        <dbReference type="EMBL" id="QDP95363.1"/>
    </source>
</evidence>
<dbReference type="CDD" id="cd06267">
    <property type="entry name" value="PBP1_LacI_sugar_binding-like"/>
    <property type="match status" value="1"/>
</dbReference>
<gene>
    <name evidence="5" type="ORF">FOE78_05050</name>
</gene>
<sequence length="337" mass="36817">MALTSNPRTRATIKQVAEHAGVSETTVSHVLSGNRPVAESTQERVRRAVREVGYRPSSIARSLRISRSMTVSLIIPDLTNPFYTVLARGLADELDAQGYRLTICNTDGARDREQDFIDDALDRHVDGIAMTSYHLATSEVQRVIDLGVPIVCMGESIDHPSVDRVITDGEQGAWEATRHLLERGSQRIAMIAGAKDLNNDRISGYRSALRSVGRRVSRKLVAYGEWTRDGGRQAMHSLIKIDPKIDAVFCGNDLMAIGAMDALTEIGRSIPDDVALVGFDDIDAASLVRPALTTIANPAYDSGRAAGKQLLQRMLGERTGPRTITTLPCNLRIRESA</sequence>
<dbReference type="CDD" id="cd01392">
    <property type="entry name" value="HTH_LacI"/>
    <property type="match status" value="1"/>
</dbReference>
<dbReference type="EMBL" id="CP041692">
    <property type="protein sequence ID" value="QDP95363.1"/>
    <property type="molecule type" value="Genomic_DNA"/>
</dbReference>
<dbReference type="Gene3D" id="1.10.260.40">
    <property type="entry name" value="lambda repressor-like DNA-binding domains"/>
    <property type="match status" value="1"/>
</dbReference>
<dbReference type="SMART" id="SM00354">
    <property type="entry name" value="HTH_LACI"/>
    <property type="match status" value="1"/>
</dbReference>
<reference evidence="5 6" key="1">
    <citation type="submission" date="2019-07" db="EMBL/GenBank/DDBJ databases">
        <title>Microlunatus dokdonensis sp. nov. isolated from the rhizospheric soil of the wild plant Elymus tsukushiensis.</title>
        <authorList>
            <person name="Ghim S.-Y."/>
            <person name="Hwang Y.-J."/>
            <person name="Son J.-S."/>
            <person name="Shin J.-H."/>
        </authorList>
    </citation>
    <scope>NUCLEOTIDE SEQUENCE [LARGE SCALE GENOMIC DNA]</scope>
    <source>
        <strain evidence="5 6">KUDC0627</strain>
    </source>
</reference>
<dbReference type="GO" id="GO:0000976">
    <property type="term" value="F:transcription cis-regulatory region binding"/>
    <property type="evidence" value="ECO:0007669"/>
    <property type="project" value="TreeGrafter"/>
</dbReference>
<evidence type="ECO:0000259" key="4">
    <source>
        <dbReference type="PROSITE" id="PS50932"/>
    </source>
</evidence>
<dbReference type="InterPro" id="IPR010982">
    <property type="entry name" value="Lambda_DNA-bd_dom_sf"/>
</dbReference>
<dbReference type="PANTHER" id="PTHR30146">
    <property type="entry name" value="LACI-RELATED TRANSCRIPTIONAL REPRESSOR"/>
    <property type="match status" value="1"/>
</dbReference>
<dbReference type="OrthoDB" id="3258243at2"/>
<dbReference type="InterPro" id="IPR028082">
    <property type="entry name" value="Peripla_BP_I"/>
</dbReference>